<comment type="caution">
    <text evidence="7">The sequence shown here is derived from an EMBL/GenBank/DDBJ whole genome shotgun (WGS) entry which is preliminary data.</text>
</comment>
<dbReference type="PANTHER" id="PTHR10996:SF178">
    <property type="entry name" value="2-HYDROXYACID DEHYDROGENASE YGL185C-RELATED"/>
    <property type="match status" value="1"/>
</dbReference>
<dbReference type="Pfam" id="PF00389">
    <property type="entry name" value="2-Hacid_dh"/>
    <property type="match status" value="1"/>
</dbReference>
<organism evidence="7 8">
    <name type="scientific">Kribbella koreensis</name>
    <dbReference type="NCBI Taxonomy" id="57909"/>
    <lineage>
        <taxon>Bacteria</taxon>
        <taxon>Bacillati</taxon>
        <taxon>Actinomycetota</taxon>
        <taxon>Actinomycetes</taxon>
        <taxon>Propionibacteriales</taxon>
        <taxon>Kribbellaceae</taxon>
        <taxon>Kribbella</taxon>
    </lineage>
</organism>
<evidence type="ECO:0000259" key="5">
    <source>
        <dbReference type="Pfam" id="PF00389"/>
    </source>
</evidence>
<evidence type="ECO:0000256" key="3">
    <source>
        <dbReference type="ARBA" id="ARBA00023027"/>
    </source>
</evidence>
<evidence type="ECO:0000256" key="1">
    <source>
        <dbReference type="ARBA" id="ARBA00005854"/>
    </source>
</evidence>
<evidence type="ECO:0000313" key="7">
    <source>
        <dbReference type="EMBL" id="GAA0950665.1"/>
    </source>
</evidence>
<protein>
    <submittedName>
        <fullName evidence="7">2-hydroxyacid dehydrogenase</fullName>
    </submittedName>
</protein>
<gene>
    <name evidence="7" type="ORF">GCM10009554_50970</name>
</gene>
<dbReference type="InterPro" id="IPR036291">
    <property type="entry name" value="NAD(P)-bd_dom_sf"/>
</dbReference>
<evidence type="ECO:0000256" key="4">
    <source>
        <dbReference type="RuleBase" id="RU003719"/>
    </source>
</evidence>
<dbReference type="Gene3D" id="3.40.50.720">
    <property type="entry name" value="NAD(P)-binding Rossmann-like Domain"/>
    <property type="match status" value="2"/>
</dbReference>
<keyword evidence="2 4" id="KW-0560">Oxidoreductase</keyword>
<name>A0ABN1R1Q7_9ACTN</name>
<dbReference type="SUPFAM" id="SSF51735">
    <property type="entry name" value="NAD(P)-binding Rossmann-fold domains"/>
    <property type="match status" value="1"/>
</dbReference>
<comment type="similarity">
    <text evidence="1 4">Belongs to the D-isomer specific 2-hydroxyacid dehydrogenase family.</text>
</comment>
<evidence type="ECO:0000313" key="8">
    <source>
        <dbReference type="Proteomes" id="UP001500542"/>
    </source>
</evidence>
<dbReference type="Pfam" id="PF02826">
    <property type="entry name" value="2-Hacid_dh_C"/>
    <property type="match status" value="1"/>
</dbReference>
<dbReference type="PANTHER" id="PTHR10996">
    <property type="entry name" value="2-HYDROXYACID DEHYDROGENASE-RELATED"/>
    <property type="match status" value="1"/>
</dbReference>
<accession>A0ABN1R1Q7</accession>
<evidence type="ECO:0000259" key="6">
    <source>
        <dbReference type="Pfam" id="PF02826"/>
    </source>
</evidence>
<dbReference type="InterPro" id="IPR006139">
    <property type="entry name" value="D-isomer_2_OHA_DH_cat_dom"/>
</dbReference>
<dbReference type="RefSeq" id="WP_343975031.1">
    <property type="nucleotide sequence ID" value="NZ_BAAAHK010000013.1"/>
</dbReference>
<dbReference type="InterPro" id="IPR006140">
    <property type="entry name" value="D-isomer_DH_NAD-bd"/>
</dbReference>
<keyword evidence="3" id="KW-0520">NAD</keyword>
<proteinExistence type="inferred from homology"/>
<keyword evidence="8" id="KW-1185">Reference proteome</keyword>
<feature type="domain" description="D-isomer specific 2-hydroxyacid dehydrogenase catalytic" evidence="5">
    <location>
        <begin position="26"/>
        <end position="311"/>
    </location>
</feature>
<sequence>MSRPTVLMPGPMNETVLTGTAEHFDVIRLWEADDPDAVLAERAKDITAIATGGTAIDGAFLDRLPALRIVASFGVGYDKIDAVAAAERGVIVTNTPGVLDDEVADTALGLLLMTARELSRAERYLRAGSWPDGAYPLTKATLNGRTMGILGLGRIGEAIAHRAQAFGIDIAYHNRHPKNVAYTYYPTLLELATAVDILMIVIPGGEETRHLVNAEVLKALGPDGILINIARGTVVDEAALAEALATNTILSAGLDVFEHEPQVHPALLDLPNAVLLPHVGSATIPTRNAMGQLVVDNLRSWFDNGVPLTPVQESADLVRKLNG</sequence>
<reference evidence="7 8" key="1">
    <citation type="journal article" date="2019" name="Int. J. Syst. Evol. Microbiol.">
        <title>The Global Catalogue of Microorganisms (GCM) 10K type strain sequencing project: providing services to taxonomists for standard genome sequencing and annotation.</title>
        <authorList>
            <consortium name="The Broad Institute Genomics Platform"/>
            <consortium name="The Broad Institute Genome Sequencing Center for Infectious Disease"/>
            <person name="Wu L."/>
            <person name="Ma J."/>
        </authorList>
    </citation>
    <scope>NUCLEOTIDE SEQUENCE [LARGE SCALE GENOMIC DNA]</scope>
    <source>
        <strain evidence="7 8">JCM 10977</strain>
    </source>
</reference>
<dbReference type="Proteomes" id="UP001500542">
    <property type="component" value="Unassembled WGS sequence"/>
</dbReference>
<dbReference type="InterPro" id="IPR050223">
    <property type="entry name" value="D-isomer_2-hydroxyacid_DH"/>
</dbReference>
<evidence type="ECO:0000256" key="2">
    <source>
        <dbReference type="ARBA" id="ARBA00023002"/>
    </source>
</evidence>
<dbReference type="EMBL" id="BAAAHK010000013">
    <property type="protein sequence ID" value="GAA0950665.1"/>
    <property type="molecule type" value="Genomic_DNA"/>
</dbReference>
<dbReference type="CDD" id="cd12156">
    <property type="entry name" value="HPPR"/>
    <property type="match status" value="1"/>
</dbReference>
<feature type="domain" description="D-isomer specific 2-hydroxyacid dehydrogenase NAD-binding" evidence="6">
    <location>
        <begin position="108"/>
        <end position="280"/>
    </location>
</feature>
<dbReference type="SUPFAM" id="SSF52283">
    <property type="entry name" value="Formate/glycerate dehydrogenase catalytic domain-like"/>
    <property type="match status" value="1"/>
</dbReference>